<evidence type="ECO:0000256" key="1">
    <source>
        <dbReference type="SAM" id="MobiDB-lite"/>
    </source>
</evidence>
<dbReference type="EMBL" id="JBGBPQ010000006">
    <property type="protein sequence ID" value="KAL1523115.1"/>
    <property type="molecule type" value="Genomic_DNA"/>
</dbReference>
<dbReference type="InterPro" id="IPR008906">
    <property type="entry name" value="HATC_C_dom"/>
</dbReference>
<dbReference type="Pfam" id="PF05699">
    <property type="entry name" value="Dimer_Tnp_hAT"/>
    <property type="match status" value="1"/>
</dbReference>
<dbReference type="Proteomes" id="UP001515480">
    <property type="component" value="Unassembled WGS sequence"/>
</dbReference>
<dbReference type="InterPro" id="IPR012337">
    <property type="entry name" value="RNaseH-like_sf"/>
</dbReference>
<name>A0AB34JNT0_PRYPA</name>
<gene>
    <name evidence="3" type="ORF">AB1Y20_018072</name>
</gene>
<dbReference type="GO" id="GO:0046983">
    <property type="term" value="F:protein dimerization activity"/>
    <property type="evidence" value="ECO:0007669"/>
    <property type="project" value="InterPro"/>
</dbReference>
<feature type="domain" description="HAT C-terminal dimerisation" evidence="2">
    <location>
        <begin position="363"/>
        <end position="428"/>
    </location>
</feature>
<evidence type="ECO:0000259" key="2">
    <source>
        <dbReference type="Pfam" id="PF05699"/>
    </source>
</evidence>
<dbReference type="SUPFAM" id="SSF53098">
    <property type="entry name" value="Ribonuclease H-like"/>
    <property type="match status" value="1"/>
</dbReference>
<keyword evidence="4" id="KW-1185">Reference proteome</keyword>
<organism evidence="3 4">
    <name type="scientific">Prymnesium parvum</name>
    <name type="common">Toxic golden alga</name>
    <dbReference type="NCBI Taxonomy" id="97485"/>
    <lineage>
        <taxon>Eukaryota</taxon>
        <taxon>Haptista</taxon>
        <taxon>Haptophyta</taxon>
        <taxon>Prymnesiophyceae</taxon>
        <taxon>Prymnesiales</taxon>
        <taxon>Prymnesiaceae</taxon>
        <taxon>Prymnesium</taxon>
    </lineage>
</organism>
<feature type="region of interest" description="Disordered" evidence="1">
    <location>
        <begin position="445"/>
        <end position="465"/>
    </location>
</feature>
<evidence type="ECO:0000313" key="3">
    <source>
        <dbReference type="EMBL" id="KAL1523115.1"/>
    </source>
</evidence>
<protein>
    <recommendedName>
        <fullName evidence="2">HAT C-terminal dimerisation domain-containing protein</fullName>
    </recommendedName>
</protein>
<feature type="compositionally biased region" description="Acidic residues" evidence="1">
    <location>
        <begin position="451"/>
        <end position="465"/>
    </location>
</feature>
<reference evidence="3 4" key="1">
    <citation type="journal article" date="2024" name="Science">
        <title>Giant polyketide synthase enzymes in the biosynthesis of giant marine polyether toxins.</title>
        <authorList>
            <person name="Fallon T.R."/>
            <person name="Shende V.V."/>
            <person name="Wierzbicki I.H."/>
            <person name="Pendleton A.L."/>
            <person name="Watervoot N.F."/>
            <person name="Auber R.P."/>
            <person name="Gonzalez D.J."/>
            <person name="Wisecaver J.H."/>
            <person name="Moore B.S."/>
        </authorList>
    </citation>
    <scope>NUCLEOTIDE SEQUENCE [LARGE SCALE GENOMIC DNA]</scope>
    <source>
        <strain evidence="3 4">12B1</strain>
    </source>
</reference>
<evidence type="ECO:0000313" key="4">
    <source>
        <dbReference type="Proteomes" id="UP001515480"/>
    </source>
</evidence>
<sequence>MPPAVAAAASAAMTTRLALGDTVSVAVGAFGEEYARSRGASPWRSEHVRDEGKVIGREGNKWKVEFSDAVHLFDRKALWFVCRQEAGDTGKIPEVALIITKVSKVLHRFWGKTRWARARLREVTKHNHGKEIGLYRAKVTRFAGKVMEMARILRLKSDLQQIVVSGDYALQKFTINSAADEGEADGETVLGSRDPVKVILLDEAGFWEPLVQALVVMTPILKLLRLMDGETPCMGKVYPHMKVIRRKLTQSPVTWKAKVLEIHDDRWEYLKSPMHVAASALDPEFIEEDTNDEVMDGLITVTERLALRDELYSRTEQGKSSDGTTINSAEVQARLSKTMLQLGSYQSRQGHFNKDFVINNAKVQPPAEWWNTYGQSISSLASVARCVLNQPVSASAAERNWSVYGKIKSENRTRLRHHKSDKLVYCHEALHLKLKLQKAGYTQSAAKWESDSDSDGSDDEADLMW</sequence>
<comment type="caution">
    <text evidence="3">The sequence shown here is derived from an EMBL/GenBank/DDBJ whole genome shotgun (WGS) entry which is preliminary data.</text>
</comment>
<proteinExistence type="predicted"/>
<dbReference type="AlphaFoldDB" id="A0AB34JNT0"/>
<accession>A0AB34JNT0</accession>